<evidence type="ECO:0000313" key="2">
    <source>
        <dbReference type="Proteomes" id="UP001162156"/>
    </source>
</evidence>
<evidence type="ECO:0000313" key="1">
    <source>
        <dbReference type="EMBL" id="KAJ8935142.1"/>
    </source>
</evidence>
<organism evidence="1 2">
    <name type="scientific">Rhamnusium bicolor</name>
    <dbReference type="NCBI Taxonomy" id="1586634"/>
    <lineage>
        <taxon>Eukaryota</taxon>
        <taxon>Metazoa</taxon>
        <taxon>Ecdysozoa</taxon>
        <taxon>Arthropoda</taxon>
        <taxon>Hexapoda</taxon>
        <taxon>Insecta</taxon>
        <taxon>Pterygota</taxon>
        <taxon>Neoptera</taxon>
        <taxon>Endopterygota</taxon>
        <taxon>Coleoptera</taxon>
        <taxon>Polyphaga</taxon>
        <taxon>Cucujiformia</taxon>
        <taxon>Chrysomeloidea</taxon>
        <taxon>Cerambycidae</taxon>
        <taxon>Lepturinae</taxon>
        <taxon>Rhagiini</taxon>
        <taxon>Rhamnusium</taxon>
    </lineage>
</organism>
<protein>
    <submittedName>
        <fullName evidence="1">Uncharacterized protein</fullName>
    </submittedName>
</protein>
<comment type="caution">
    <text evidence="1">The sequence shown here is derived from an EMBL/GenBank/DDBJ whole genome shotgun (WGS) entry which is preliminary data.</text>
</comment>
<name>A0AAV8X885_9CUCU</name>
<accession>A0AAV8X885</accession>
<proteinExistence type="predicted"/>
<keyword evidence="2" id="KW-1185">Reference proteome</keyword>
<reference evidence="1" key="1">
    <citation type="journal article" date="2023" name="Insect Mol. Biol.">
        <title>Genome sequencing provides insights into the evolution of gene families encoding plant cell wall-degrading enzymes in longhorned beetles.</title>
        <authorList>
            <person name="Shin N.R."/>
            <person name="Okamura Y."/>
            <person name="Kirsch R."/>
            <person name="Pauchet Y."/>
        </authorList>
    </citation>
    <scope>NUCLEOTIDE SEQUENCE</scope>
    <source>
        <strain evidence="1">RBIC_L_NR</strain>
    </source>
</reference>
<dbReference type="AlphaFoldDB" id="A0AAV8X885"/>
<dbReference type="EMBL" id="JANEYF010003618">
    <property type="protein sequence ID" value="KAJ8935142.1"/>
    <property type="molecule type" value="Genomic_DNA"/>
</dbReference>
<sequence length="272" mass="30508">MKVSLMSQVFSHQVGYVNKKAFHNIDSNYKLEKEAADTGDLNLFMDKLFDSLNGNSKVAASSKPLKGGVTDTSEHEEFWRTSIKVLQEMKFWDDKKKICQAPITGSNCENDFSTGALDDLRCLVTGEIIAGVSPLEDDECLPDVPASLSFVKKSRVAKSTITYVAGFMARKVLKSTRNCQNCQNVLLYSDGNVELDVIEARQYQNSNLTLPPEITYHKHIGDLVATLLIRCILYYWCKSVNKILVGKDVKFVKYLSCETNKTKIDPIKVEAK</sequence>
<dbReference type="Proteomes" id="UP001162156">
    <property type="component" value="Unassembled WGS sequence"/>
</dbReference>
<gene>
    <name evidence="1" type="ORF">NQ314_012960</name>
</gene>